<dbReference type="FunFam" id="3.40.50.720:FF:000084">
    <property type="entry name" value="Short-chain dehydrogenase reductase"/>
    <property type="match status" value="1"/>
</dbReference>
<dbReference type="Pfam" id="PF13561">
    <property type="entry name" value="adh_short_C2"/>
    <property type="match status" value="1"/>
</dbReference>
<dbReference type="PANTHER" id="PTHR42760:SF133">
    <property type="entry name" value="3-OXOACYL-[ACYL-CARRIER-PROTEIN] REDUCTASE"/>
    <property type="match status" value="1"/>
</dbReference>
<dbReference type="SMART" id="SM00822">
    <property type="entry name" value="PKS_KR"/>
    <property type="match status" value="1"/>
</dbReference>
<dbReference type="PANTHER" id="PTHR42760">
    <property type="entry name" value="SHORT-CHAIN DEHYDROGENASES/REDUCTASES FAMILY MEMBER"/>
    <property type="match status" value="1"/>
</dbReference>
<evidence type="ECO:0000256" key="2">
    <source>
        <dbReference type="ARBA" id="ARBA00023002"/>
    </source>
</evidence>
<dbReference type="PROSITE" id="PS00061">
    <property type="entry name" value="ADH_SHORT"/>
    <property type="match status" value="1"/>
</dbReference>
<dbReference type="InterPro" id="IPR002347">
    <property type="entry name" value="SDR_fam"/>
</dbReference>
<dbReference type="InterPro" id="IPR020904">
    <property type="entry name" value="Sc_DH/Rdtase_CS"/>
</dbReference>
<dbReference type="PRINTS" id="PR00080">
    <property type="entry name" value="SDRFAMILY"/>
</dbReference>
<dbReference type="Proteomes" id="UP000264006">
    <property type="component" value="Chromosome"/>
</dbReference>
<dbReference type="AlphaFoldDB" id="A0A346Y2U6"/>
<evidence type="ECO:0000313" key="5">
    <source>
        <dbReference type="Proteomes" id="UP000264006"/>
    </source>
</evidence>
<dbReference type="KEGG" id="euz:DVS28_a4126"/>
<reference evidence="4 5" key="1">
    <citation type="submission" date="2018-09" db="EMBL/GenBank/DDBJ databases">
        <title>Complete genome sequence of Euzebya sp. DY32-46 isolated from seawater of Pacific Ocean.</title>
        <authorList>
            <person name="Xu L."/>
            <person name="Wu Y.-H."/>
            <person name="Xu X.-W."/>
        </authorList>
    </citation>
    <scope>NUCLEOTIDE SEQUENCE [LARGE SCALE GENOMIC DNA]</scope>
    <source>
        <strain evidence="4 5">DY32-46</strain>
    </source>
</reference>
<comment type="similarity">
    <text evidence="1">Belongs to the short-chain dehydrogenases/reductases (SDR) family.</text>
</comment>
<name>A0A346Y2U6_9ACTN</name>
<gene>
    <name evidence="4" type="ORF">DVS28_a4126</name>
</gene>
<dbReference type="EMBL" id="CP031165">
    <property type="protein sequence ID" value="AXV08793.1"/>
    <property type="molecule type" value="Genomic_DNA"/>
</dbReference>
<dbReference type="RefSeq" id="WP_114593084.1">
    <property type="nucleotide sequence ID" value="NZ_CP031165.1"/>
</dbReference>
<evidence type="ECO:0000259" key="3">
    <source>
        <dbReference type="SMART" id="SM00822"/>
    </source>
</evidence>
<dbReference type="CDD" id="cd05233">
    <property type="entry name" value="SDR_c"/>
    <property type="match status" value="1"/>
</dbReference>
<dbReference type="Gene3D" id="3.40.50.720">
    <property type="entry name" value="NAD(P)-binding Rossmann-like Domain"/>
    <property type="match status" value="1"/>
</dbReference>
<keyword evidence="2" id="KW-0560">Oxidoreductase</keyword>
<organism evidence="4 5">
    <name type="scientific">Euzebya pacifica</name>
    <dbReference type="NCBI Taxonomy" id="1608957"/>
    <lineage>
        <taxon>Bacteria</taxon>
        <taxon>Bacillati</taxon>
        <taxon>Actinomycetota</taxon>
        <taxon>Nitriliruptoria</taxon>
        <taxon>Euzebyales</taxon>
    </lineage>
</organism>
<proteinExistence type="inferred from homology"/>
<sequence length="271" mass="27574">MTVSHDFGGRVALVTGAGGDIGRAVAVRLAGAGATVVLADLASRADAVEDTARRCRDERTSARVHTVAFDVTSASAVDAALAEVPTDVGPPDLLFNNAGYQGRFLPVGEYPPDDAARVLAVNVVGVLNVLQAFVRSLRADGRGGAVVNTASMAGVGGAANMPAYAASKAAVIGLTRAAALDLAPHGIRVNAVSPAFIGPGEMWDRQVAEQAAAPSQYYADDPATVEQQMIGQVPLRRVGSVEEVAGVVAWLLSADASYVTGENILVTGGIG</sequence>
<dbReference type="OrthoDB" id="517007at2"/>
<evidence type="ECO:0000256" key="1">
    <source>
        <dbReference type="ARBA" id="ARBA00006484"/>
    </source>
</evidence>
<dbReference type="GO" id="GO:0016616">
    <property type="term" value="F:oxidoreductase activity, acting on the CH-OH group of donors, NAD or NADP as acceptor"/>
    <property type="evidence" value="ECO:0007669"/>
    <property type="project" value="TreeGrafter"/>
</dbReference>
<accession>A0A346Y2U6</accession>
<dbReference type="SUPFAM" id="SSF51735">
    <property type="entry name" value="NAD(P)-binding Rossmann-fold domains"/>
    <property type="match status" value="1"/>
</dbReference>
<evidence type="ECO:0000313" key="4">
    <source>
        <dbReference type="EMBL" id="AXV08793.1"/>
    </source>
</evidence>
<dbReference type="InterPro" id="IPR057326">
    <property type="entry name" value="KR_dom"/>
</dbReference>
<keyword evidence="5" id="KW-1185">Reference proteome</keyword>
<dbReference type="InterPro" id="IPR036291">
    <property type="entry name" value="NAD(P)-bd_dom_sf"/>
</dbReference>
<protein>
    <submittedName>
        <fullName evidence="4">Oxidoreductase, short-chain dehydrogenase/reductase family</fullName>
    </submittedName>
</protein>
<feature type="domain" description="Ketoreductase" evidence="3">
    <location>
        <begin position="10"/>
        <end position="195"/>
    </location>
</feature>
<dbReference type="PRINTS" id="PR00081">
    <property type="entry name" value="GDHRDH"/>
</dbReference>